<dbReference type="KEGG" id="mend:L6E24_05630"/>
<protein>
    <submittedName>
        <fullName evidence="2">Uncharacterized protein</fullName>
    </submittedName>
</protein>
<proteinExistence type="predicted"/>
<name>A0A9E7TJF6_9EURY</name>
<keyword evidence="1" id="KW-0812">Transmembrane</keyword>
<evidence type="ECO:0000313" key="2">
    <source>
        <dbReference type="EMBL" id="UUX93598.1"/>
    </source>
</evidence>
<evidence type="ECO:0000256" key="1">
    <source>
        <dbReference type="SAM" id="Phobius"/>
    </source>
</evidence>
<evidence type="ECO:0000313" key="3">
    <source>
        <dbReference type="Proteomes" id="UP001060368"/>
    </source>
</evidence>
<dbReference type="AlphaFoldDB" id="A0A9E7TJF6"/>
<dbReference type="Proteomes" id="UP001060368">
    <property type="component" value="Chromosome"/>
</dbReference>
<organism evidence="2 3">
    <name type="scientific">Methanoplanus endosymbiosus</name>
    <dbReference type="NCBI Taxonomy" id="33865"/>
    <lineage>
        <taxon>Archaea</taxon>
        <taxon>Methanobacteriati</taxon>
        <taxon>Methanobacteriota</taxon>
        <taxon>Stenosarchaea group</taxon>
        <taxon>Methanomicrobia</taxon>
        <taxon>Methanomicrobiales</taxon>
        <taxon>Methanomicrobiaceae</taxon>
        <taxon>Methanoplanus</taxon>
    </lineage>
</organism>
<feature type="transmembrane region" description="Helical" evidence="1">
    <location>
        <begin position="12"/>
        <end position="29"/>
    </location>
</feature>
<dbReference type="EMBL" id="CP096115">
    <property type="protein sequence ID" value="UUX93598.1"/>
    <property type="molecule type" value="Genomic_DNA"/>
</dbReference>
<accession>A0A9E7TJF6</accession>
<keyword evidence="1" id="KW-1133">Transmembrane helix</keyword>
<reference evidence="2" key="1">
    <citation type="submission" date="2022-04" db="EMBL/GenBank/DDBJ databases">
        <title>Complete genome of Methanoplanus endosymbiosus DSM 3599.</title>
        <authorList>
            <person name="Chen S.-C."/>
            <person name="You Y.-T."/>
            <person name="Zhou Y.-Z."/>
            <person name="Lai M.-C."/>
        </authorList>
    </citation>
    <scope>NUCLEOTIDE SEQUENCE</scope>
    <source>
        <strain evidence="2">DSM 3599</strain>
    </source>
</reference>
<dbReference type="RefSeq" id="WP_257743735.1">
    <property type="nucleotide sequence ID" value="NZ_CP096115.1"/>
</dbReference>
<sequence length="128" mass="14512">MERMNDEGQWIVLMGFIVSVSIFFLAFLINQSVLVGQTTSEAVLEFPKTEIQDVRDISSEIFRIEDNGTKNTLTDELLLLSLTRSNSVSELSEGTPGDNALYDYTEILIHFNNGITTYDESYNLFTKK</sequence>
<keyword evidence="3" id="KW-1185">Reference proteome</keyword>
<dbReference type="GeneID" id="74307158"/>
<gene>
    <name evidence="2" type="ORF">L6E24_05630</name>
</gene>
<keyword evidence="1" id="KW-0472">Membrane</keyword>